<dbReference type="InterPro" id="IPR050266">
    <property type="entry name" value="AB_hydrolase_sf"/>
</dbReference>
<evidence type="ECO:0000313" key="3">
    <source>
        <dbReference type="EMBL" id="MDT7831075.1"/>
    </source>
</evidence>
<gene>
    <name evidence="3" type="ORF">RQM59_01720</name>
</gene>
<dbReference type="EMBL" id="JAVTTO010000001">
    <property type="protein sequence ID" value="MDT7831075.1"/>
    <property type="molecule type" value="Genomic_DNA"/>
</dbReference>
<sequence length="497" mass="56883">MKFNLLPYILVTIFSSCQNTQETEQIFKSSFSESKETTHKIPEEQNYTFGYLEVLENRQNPNGKTIEIPVYIFKSRSDNPNKDPILYTVGGPGYTSMRASKYMEYYKYLDDRDLILFEQRGTQFAKPSLDCPEWAKAVYHSNLPNFDSTKNDSLFQNAAKKCNERLRKNGIDLNRYTTNQIAADINDLINVLGIEKYNLATMSYSTKIGQVLIRDYPDKIRSVVMDSPLPLEVNYDEESVKNILESLEVILNDCKADADCNNAYPNIKTRFLKYLEEKTINPLLVQIENPINGNLETFYLKGKDLITVFTSANTGSVSNIPFEIKKLLDNDLSSVKERLKYVFQEPKKGIGQGMRLSVWCAEENPFNSQEKITLETNKYPAVMGLSPAVFKNEVCNIWNVKKVSKIENEAIKSDIPILLISGEYDNETPVKWAESMANNLTNSFHLVFRGWKHGPTTNWTNQCAMQAANDFFNNPSIKPNPECFAEIQSPIFKIEDK</sequence>
<feature type="domain" description="Peptidase S33 tripeptidyl aminopeptidase-like C-terminal" evidence="2">
    <location>
        <begin position="392"/>
        <end position="478"/>
    </location>
</feature>
<keyword evidence="4" id="KW-1185">Reference proteome</keyword>
<reference evidence="3 4" key="1">
    <citation type="submission" date="2023-09" db="EMBL/GenBank/DDBJ databases">
        <title>Novel taxa isolated from Blanes Bay.</title>
        <authorList>
            <person name="Rey-Velasco X."/>
            <person name="Lucena T."/>
        </authorList>
    </citation>
    <scope>NUCLEOTIDE SEQUENCE [LARGE SCALE GENOMIC DNA]</scope>
    <source>
        <strain evidence="3 4">S356</strain>
    </source>
</reference>
<protein>
    <submittedName>
        <fullName evidence="3">Alpha/beta hydrolase</fullName>
    </submittedName>
</protein>
<dbReference type="SUPFAM" id="SSF53474">
    <property type="entry name" value="alpha/beta-Hydrolases"/>
    <property type="match status" value="1"/>
</dbReference>
<dbReference type="Pfam" id="PF00561">
    <property type="entry name" value="Abhydrolase_1"/>
    <property type="match status" value="1"/>
</dbReference>
<dbReference type="InterPro" id="IPR013595">
    <property type="entry name" value="Pept_S33_TAP-like_C"/>
</dbReference>
<dbReference type="InterPro" id="IPR000073">
    <property type="entry name" value="AB_hydrolase_1"/>
</dbReference>
<evidence type="ECO:0000259" key="2">
    <source>
        <dbReference type="Pfam" id="PF08386"/>
    </source>
</evidence>
<proteinExistence type="predicted"/>
<dbReference type="GO" id="GO:0016787">
    <property type="term" value="F:hydrolase activity"/>
    <property type="evidence" value="ECO:0007669"/>
    <property type="project" value="UniProtKB-KW"/>
</dbReference>
<accession>A0ABU3LBM8</accession>
<dbReference type="Gene3D" id="3.40.50.1820">
    <property type="entry name" value="alpha/beta hydrolase"/>
    <property type="match status" value="1"/>
</dbReference>
<name>A0ABU3LBM8_9FLAO</name>
<dbReference type="PANTHER" id="PTHR43798">
    <property type="entry name" value="MONOACYLGLYCEROL LIPASE"/>
    <property type="match status" value="1"/>
</dbReference>
<comment type="caution">
    <text evidence="3">The sequence shown here is derived from an EMBL/GenBank/DDBJ whole genome shotgun (WGS) entry which is preliminary data.</text>
</comment>
<evidence type="ECO:0000259" key="1">
    <source>
        <dbReference type="Pfam" id="PF00561"/>
    </source>
</evidence>
<dbReference type="PANTHER" id="PTHR43798:SF27">
    <property type="entry name" value="HYDROLASE ALPHA_BETA HYDROLASE FOLD FAMILY"/>
    <property type="match status" value="1"/>
</dbReference>
<organism evidence="3 4">
    <name type="scientific">Asprobacillus argus</name>
    <dbReference type="NCBI Taxonomy" id="3076534"/>
    <lineage>
        <taxon>Bacteria</taxon>
        <taxon>Pseudomonadati</taxon>
        <taxon>Bacteroidota</taxon>
        <taxon>Flavobacteriia</taxon>
        <taxon>Flavobacteriales</taxon>
        <taxon>Flavobacteriaceae</taxon>
        <taxon>Asprobacillus</taxon>
    </lineage>
</organism>
<dbReference type="Proteomes" id="UP001257277">
    <property type="component" value="Unassembled WGS sequence"/>
</dbReference>
<dbReference type="PROSITE" id="PS51257">
    <property type="entry name" value="PROKAR_LIPOPROTEIN"/>
    <property type="match status" value="1"/>
</dbReference>
<feature type="domain" description="AB hydrolase-1" evidence="1">
    <location>
        <begin position="89"/>
        <end position="236"/>
    </location>
</feature>
<dbReference type="Pfam" id="PF08386">
    <property type="entry name" value="Abhydrolase_4"/>
    <property type="match status" value="1"/>
</dbReference>
<evidence type="ECO:0000313" key="4">
    <source>
        <dbReference type="Proteomes" id="UP001257277"/>
    </source>
</evidence>
<dbReference type="InterPro" id="IPR029058">
    <property type="entry name" value="AB_hydrolase_fold"/>
</dbReference>
<dbReference type="RefSeq" id="WP_349240328.1">
    <property type="nucleotide sequence ID" value="NZ_JAVTTO010000001.1"/>
</dbReference>
<keyword evidence="3" id="KW-0378">Hydrolase</keyword>